<keyword evidence="1" id="KW-0805">Transcription regulation</keyword>
<reference evidence="5 6" key="1">
    <citation type="submission" date="2019-08" db="EMBL/GenBank/DDBJ databases">
        <title>Pelomicrobium methylotrophicum gen. nov., sp. nov. a moderately thermophilic, facultatively anaerobic, lithoautotrophic and methylotrophic bacterium isolated from a terrestrial mud volcano.</title>
        <authorList>
            <person name="Slobodkina G.B."/>
            <person name="Merkel A.Y."/>
            <person name="Slobodkin A.I."/>
        </authorList>
    </citation>
    <scope>NUCLEOTIDE SEQUENCE [LARGE SCALE GENOMIC DNA]</scope>
    <source>
        <strain evidence="5 6">SM250</strain>
    </source>
</reference>
<evidence type="ECO:0000313" key="5">
    <source>
        <dbReference type="EMBL" id="TXF10967.1"/>
    </source>
</evidence>
<organism evidence="5 6">
    <name type="scientific">Pelomicrobium methylotrophicum</name>
    <dbReference type="NCBI Taxonomy" id="2602750"/>
    <lineage>
        <taxon>Bacteria</taxon>
        <taxon>Pseudomonadati</taxon>
        <taxon>Pseudomonadota</taxon>
        <taxon>Hydrogenophilia</taxon>
        <taxon>Hydrogenophilia incertae sedis</taxon>
        <taxon>Pelomicrobium</taxon>
    </lineage>
</organism>
<dbReference type="PANTHER" id="PTHR44846:SF1">
    <property type="entry name" value="MANNOSYL-D-GLYCERATE TRANSPORT_METABOLISM SYSTEM REPRESSOR MNGR-RELATED"/>
    <property type="match status" value="1"/>
</dbReference>
<evidence type="ECO:0000256" key="1">
    <source>
        <dbReference type="ARBA" id="ARBA00023015"/>
    </source>
</evidence>
<comment type="caution">
    <text evidence="5">The sequence shown here is derived from an EMBL/GenBank/DDBJ whole genome shotgun (WGS) entry which is preliminary data.</text>
</comment>
<feature type="domain" description="HTH gntR-type" evidence="4">
    <location>
        <begin position="9"/>
        <end position="77"/>
    </location>
</feature>
<dbReference type="PRINTS" id="PR00035">
    <property type="entry name" value="HTHGNTR"/>
</dbReference>
<dbReference type="FunCoup" id="A0A5C7EUR3">
    <property type="interactions" value="33"/>
</dbReference>
<evidence type="ECO:0000256" key="2">
    <source>
        <dbReference type="ARBA" id="ARBA00023125"/>
    </source>
</evidence>
<dbReference type="Gene3D" id="3.40.1410.10">
    <property type="entry name" value="Chorismate lyase-like"/>
    <property type="match status" value="1"/>
</dbReference>
<dbReference type="Proteomes" id="UP000321201">
    <property type="component" value="Unassembled WGS sequence"/>
</dbReference>
<dbReference type="AlphaFoldDB" id="A0A5C7EUR3"/>
<sequence length="267" mass="29638">MKIERESSVALYVQIADRLARDIAEGRYKPFQRLPSEQSLMERFGVSRVTVREAIALLARQGLVVAKQGKGTFVGGPVVHHELQELRGFYDALVTKGHTPETRLLKFEPVQAPAPIELALGAAGREVMFLRRVYSLHGHPFALASAWLPPAAAQVSWDQASRHPIYSILEELLGLRVTRAEVSILARTAEAEEAELLALPERSPVLVMERVSYSAEGAALECSRFSIRPENYRFSLSVQGPLAITRKIQEVAPARPTSSASQHRRKK</sequence>
<dbReference type="GO" id="GO:0045892">
    <property type="term" value="P:negative regulation of DNA-templated transcription"/>
    <property type="evidence" value="ECO:0007669"/>
    <property type="project" value="TreeGrafter"/>
</dbReference>
<dbReference type="InterPro" id="IPR028978">
    <property type="entry name" value="Chorismate_lyase_/UTRA_dom_sf"/>
</dbReference>
<evidence type="ECO:0000256" key="3">
    <source>
        <dbReference type="ARBA" id="ARBA00023163"/>
    </source>
</evidence>
<dbReference type="InterPro" id="IPR000524">
    <property type="entry name" value="Tscrpt_reg_HTH_GntR"/>
</dbReference>
<dbReference type="GO" id="GO:0003700">
    <property type="term" value="F:DNA-binding transcription factor activity"/>
    <property type="evidence" value="ECO:0007669"/>
    <property type="project" value="InterPro"/>
</dbReference>
<dbReference type="SUPFAM" id="SSF64288">
    <property type="entry name" value="Chorismate lyase-like"/>
    <property type="match status" value="1"/>
</dbReference>
<dbReference type="InterPro" id="IPR036390">
    <property type="entry name" value="WH_DNA-bd_sf"/>
</dbReference>
<dbReference type="SMART" id="SM00345">
    <property type="entry name" value="HTH_GNTR"/>
    <property type="match status" value="1"/>
</dbReference>
<evidence type="ECO:0000259" key="4">
    <source>
        <dbReference type="PROSITE" id="PS50949"/>
    </source>
</evidence>
<dbReference type="SUPFAM" id="SSF46785">
    <property type="entry name" value="Winged helix' DNA-binding domain"/>
    <property type="match status" value="1"/>
</dbReference>
<accession>A0A5C7EUR3</accession>
<dbReference type="InterPro" id="IPR011663">
    <property type="entry name" value="UTRA"/>
</dbReference>
<dbReference type="InParanoid" id="A0A5C7EUR3"/>
<dbReference type="SMART" id="SM00866">
    <property type="entry name" value="UTRA"/>
    <property type="match status" value="1"/>
</dbReference>
<dbReference type="CDD" id="cd07377">
    <property type="entry name" value="WHTH_GntR"/>
    <property type="match status" value="1"/>
</dbReference>
<dbReference type="InterPro" id="IPR036388">
    <property type="entry name" value="WH-like_DNA-bd_sf"/>
</dbReference>
<keyword evidence="2" id="KW-0238">DNA-binding</keyword>
<name>A0A5C7EUR3_9PROT</name>
<dbReference type="EMBL" id="VPFL01000019">
    <property type="protein sequence ID" value="TXF10967.1"/>
    <property type="molecule type" value="Genomic_DNA"/>
</dbReference>
<dbReference type="PROSITE" id="PS50949">
    <property type="entry name" value="HTH_GNTR"/>
    <property type="match status" value="1"/>
</dbReference>
<proteinExistence type="predicted"/>
<dbReference type="Pfam" id="PF00392">
    <property type="entry name" value="GntR"/>
    <property type="match status" value="1"/>
</dbReference>
<dbReference type="FunFam" id="1.10.10.10:FF:000079">
    <property type="entry name" value="GntR family transcriptional regulator"/>
    <property type="match status" value="1"/>
</dbReference>
<keyword evidence="6" id="KW-1185">Reference proteome</keyword>
<keyword evidence="3" id="KW-0804">Transcription</keyword>
<protein>
    <submittedName>
        <fullName evidence="5">GntR family transcriptional regulator</fullName>
    </submittedName>
</protein>
<gene>
    <name evidence="5" type="ORF">FR698_12905</name>
</gene>
<dbReference type="GO" id="GO:0003677">
    <property type="term" value="F:DNA binding"/>
    <property type="evidence" value="ECO:0007669"/>
    <property type="project" value="UniProtKB-KW"/>
</dbReference>
<dbReference type="PANTHER" id="PTHR44846">
    <property type="entry name" value="MANNOSYL-D-GLYCERATE TRANSPORT/METABOLISM SYSTEM REPRESSOR MNGR-RELATED"/>
    <property type="match status" value="1"/>
</dbReference>
<dbReference type="InterPro" id="IPR050679">
    <property type="entry name" value="Bact_HTH_transcr_reg"/>
</dbReference>
<dbReference type="RefSeq" id="WP_147800609.1">
    <property type="nucleotide sequence ID" value="NZ_VPFL01000019.1"/>
</dbReference>
<dbReference type="Pfam" id="PF07702">
    <property type="entry name" value="UTRA"/>
    <property type="match status" value="1"/>
</dbReference>
<dbReference type="OrthoDB" id="6626198at2"/>
<dbReference type="Gene3D" id="1.10.10.10">
    <property type="entry name" value="Winged helix-like DNA-binding domain superfamily/Winged helix DNA-binding domain"/>
    <property type="match status" value="1"/>
</dbReference>
<evidence type="ECO:0000313" key="6">
    <source>
        <dbReference type="Proteomes" id="UP000321201"/>
    </source>
</evidence>